<dbReference type="Gene3D" id="3.40.50.1220">
    <property type="entry name" value="TPP-binding domain"/>
    <property type="match status" value="1"/>
</dbReference>
<dbReference type="EC" id="2.3.1.286" evidence="1"/>
<dbReference type="InterPro" id="IPR003000">
    <property type="entry name" value="Sirtuin"/>
</dbReference>
<accession>A0ABV6C187</accession>
<keyword evidence="4" id="KW-0862">Zinc</keyword>
<evidence type="ECO:0000313" key="6">
    <source>
        <dbReference type="EMBL" id="MFC0081459.1"/>
    </source>
</evidence>
<proteinExistence type="predicted"/>
<evidence type="ECO:0000256" key="2">
    <source>
        <dbReference type="ARBA" id="ARBA00022679"/>
    </source>
</evidence>
<feature type="binding site" evidence="4">
    <location>
        <position position="145"/>
    </location>
    <ligand>
        <name>Zn(2+)</name>
        <dbReference type="ChEBI" id="CHEBI:29105"/>
    </ligand>
</feature>
<dbReference type="Proteomes" id="UP001589788">
    <property type="component" value="Unassembled WGS sequence"/>
</dbReference>
<evidence type="ECO:0000256" key="3">
    <source>
        <dbReference type="ARBA" id="ARBA00023027"/>
    </source>
</evidence>
<feature type="binding site" evidence="4">
    <location>
        <position position="148"/>
    </location>
    <ligand>
        <name>Zn(2+)</name>
        <dbReference type="ChEBI" id="CHEBI:29105"/>
    </ligand>
</feature>
<dbReference type="EMBL" id="JBHLYQ010000032">
    <property type="protein sequence ID" value="MFC0081459.1"/>
    <property type="molecule type" value="Genomic_DNA"/>
</dbReference>
<dbReference type="InterPro" id="IPR029035">
    <property type="entry name" value="DHS-like_NAD/FAD-binding_dom"/>
</dbReference>
<dbReference type="Gene3D" id="3.30.1600.10">
    <property type="entry name" value="SIR2/SIRT2 'Small Domain"/>
    <property type="match status" value="1"/>
</dbReference>
<evidence type="ECO:0000256" key="4">
    <source>
        <dbReference type="PROSITE-ProRule" id="PRU00236"/>
    </source>
</evidence>
<dbReference type="RefSeq" id="WP_377788700.1">
    <property type="nucleotide sequence ID" value="NZ_JBHLYQ010000032.1"/>
</dbReference>
<dbReference type="InterPro" id="IPR050134">
    <property type="entry name" value="NAD-dep_sirtuin_deacylases"/>
</dbReference>
<feature type="binding site" evidence="4">
    <location>
        <position position="170"/>
    </location>
    <ligand>
        <name>Zn(2+)</name>
        <dbReference type="ChEBI" id="CHEBI:29105"/>
    </ligand>
</feature>
<reference evidence="6 7" key="1">
    <citation type="submission" date="2024-09" db="EMBL/GenBank/DDBJ databases">
        <authorList>
            <person name="Sun Q."/>
            <person name="Mori K."/>
        </authorList>
    </citation>
    <scope>NUCLEOTIDE SEQUENCE [LARGE SCALE GENOMIC DNA]</scope>
    <source>
        <strain evidence="6 7">JCM 15389</strain>
    </source>
</reference>
<organism evidence="6 7">
    <name type="scientific">Aciditerrimonas ferrireducens</name>
    <dbReference type="NCBI Taxonomy" id="667306"/>
    <lineage>
        <taxon>Bacteria</taxon>
        <taxon>Bacillati</taxon>
        <taxon>Actinomycetota</taxon>
        <taxon>Acidimicrobiia</taxon>
        <taxon>Acidimicrobiales</taxon>
        <taxon>Acidimicrobiaceae</taxon>
        <taxon>Aciditerrimonas</taxon>
    </lineage>
</organism>
<comment type="caution">
    <text evidence="6">The sequence shown here is derived from an EMBL/GenBank/DDBJ whole genome shotgun (WGS) entry which is preliminary data.</text>
</comment>
<feature type="domain" description="Deacetylase sirtuin-type" evidence="5">
    <location>
        <begin position="12"/>
        <end position="263"/>
    </location>
</feature>
<keyword evidence="3" id="KW-0520">NAD</keyword>
<feature type="binding site" evidence="4">
    <location>
        <position position="172"/>
    </location>
    <ligand>
        <name>Zn(2+)</name>
        <dbReference type="ChEBI" id="CHEBI:29105"/>
    </ligand>
</feature>
<dbReference type="PANTHER" id="PTHR11085">
    <property type="entry name" value="NAD-DEPENDENT PROTEIN DEACYLASE SIRTUIN-5, MITOCHONDRIAL-RELATED"/>
    <property type="match status" value="1"/>
</dbReference>
<protein>
    <recommendedName>
        <fullName evidence="1">protein acetyllysine N-acetyltransferase</fullName>
        <ecNumber evidence="1">2.3.1.286</ecNumber>
    </recommendedName>
</protein>
<dbReference type="SUPFAM" id="SSF52467">
    <property type="entry name" value="DHS-like NAD/FAD-binding domain"/>
    <property type="match status" value="1"/>
</dbReference>
<evidence type="ECO:0000313" key="7">
    <source>
        <dbReference type="Proteomes" id="UP001589788"/>
    </source>
</evidence>
<sequence>MEERAPRPPLGPERPEADLAAAHRLVRQARRVLALTGAGISTDSGIPDFRGPQGLWTKDPSVERRSSIHHYLADPELRRSIWRDRLARGGPPPAPNAGHRALVDLERQGRLLLLVTQNTDGLHLDAGHDPARVVELHGTSRAASCLDCGTRWPMAEVLAWVAAGEDDPHCPCGGLVKAATVSFGQALDRRALARAEEAAEACDLLLAVGSTLAVYPAAALVPRAAAAGASVVIVNGSPTAMDDLADVVVRGPISTVLPALVAA</sequence>
<dbReference type="InterPro" id="IPR026591">
    <property type="entry name" value="Sirtuin_cat_small_dom_sf"/>
</dbReference>
<evidence type="ECO:0000259" key="5">
    <source>
        <dbReference type="PROSITE" id="PS50305"/>
    </source>
</evidence>
<dbReference type="PROSITE" id="PS50305">
    <property type="entry name" value="SIRTUIN"/>
    <property type="match status" value="1"/>
</dbReference>
<dbReference type="CDD" id="cd01407">
    <property type="entry name" value="SIR2-fam"/>
    <property type="match status" value="1"/>
</dbReference>
<evidence type="ECO:0000256" key="1">
    <source>
        <dbReference type="ARBA" id="ARBA00012928"/>
    </source>
</evidence>
<name>A0ABV6C187_9ACTN</name>
<keyword evidence="7" id="KW-1185">Reference proteome</keyword>
<dbReference type="InterPro" id="IPR026590">
    <property type="entry name" value="Ssirtuin_cat_dom"/>
</dbReference>
<gene>
    <name evidence="6" type="ORF">ACFFRE_04760</name>
</gene>
<keyword evidence="4" id="KW-0479">Metal-binding</keyword>
<keyword evidence="2" id="KW-0808">Transferase</keyword>
<dbReference type="Pfam" id="PF02146">
    <property type="entry name" value="SIR2"/>
    <property type="match status" value="1"/>
</dbReference>
<dbReference type="PANTHER" id="PTHR11085:SF4">
    <property type="entry name" value="NAD-DEPENDENT PROTEIN DEACYLASE"/>
    <property type="match status" value="1"/>
</dbReference>
<feature type="active site" description="Proton acceptor" evidence="4">
    <location>
        <position position="137"/>
    </location>
</feature>